<reference evidence="9" key="1">
    <citation type="submission" date="2016-10" db="EMBL/GenBank/DDBJ databases">
        <authorList>
            <person name="de Groot N.N."/>
        </authorList>
    </citation>
    <scope>NUCLEOTIDE SEQUENCE</scope>
</reference>
<keyword evidence="5" id="KW-0648">Protein biosynthesis</keyword>
<dbReference type="Pfam" id="PF25084">
    <property type="entry name" value="LbH_EIF2B"/>
    <property type="match status" value="1"/>
</dbReference>
<evidence type="ECO:0000256" key="4">
    <source>
        <dbReference type="ARBA" id="ARBA00022540"/>
    </source>
</evidence>
<keyword evidence="3" id="KW-0963">Cytoplasm</keyword>
<feature type="domain" description="Nucleotidyl transferase" evidence="6">
    <location>
        <begin position="2"/>
        <end position="233"/>
    </location>
</feature>
<keyword evidence="9" id="KW-0548">Nucleotidyltransferase</keyword>
<name>A0A1W1BD91_9ZZZZ</name>
<dbReference type="AlphaFoldDB" id="A0A1W1BD91"/>
<dbReference type="Gene3D" id="3.40.120.10">
    <property type="entry name" value="Alpha-D-Glucose-1,6-Bisphosphate, subunit A, domain 3"/>
    <property type="match status" value="3"/>
</dbReference>
<keyword evidence="9" id="KW-0808">Transferase</keyword>
<dbReference type="InterPro" id="IPR036900">
    <property type="entry name" value="A-D-PHexomutase_C_sf"/>
</dbReference>
<dbReference type="Gene3D" id="3.90.550.10">
    <property type="entry name" value="Spore Coat Polysaccharide Biosynthesis Protein SpsA, Chain A"/>
    <property type="match status" value="1"/>
</dbReference>
<dbReference type="CDD" id="cd04181">
    <property type="entry name" value="NTP_transferase"/>
    <property type="match status" value="1"/>
</dbReference>
<dbReference type="InterPro" id="IPR005844">
    <property type="entry name" value="A-D-PHexomutase_a/b/a-I"/>
</dbReference>
<feature type="domain" description="EIF2B subunit epsilon/gamma LbH" evidence="8">
    <location>
        <begin position="252"/>
        <end position="354"/>
    </location>
</feature>
<evidence type="ECO:0000256" key="3">
    <source>
        <dbReference type="ARBA" id="ARBA00022490"/>
    </source>
</evidence>
<dbReference type="EC" id="5.4.2.8" evidence="9"/>
<comment type="similarity">
    <text evidence="2">Belongs to the phosphohexose mutase family.</text>
</comment>
<gene>
    <name evidence="9" type="ORF">MNB_SV-6-783</name>
</gene>
<dbReference type="InterPro" id="IPR005835">
    <property type="entry name" value="NTP_transferase_dom"/>
</dbReference>
<dbReference type="GO" id="GO:0005975">
    <property type="term" value="P:carbohydrate metabolic process"/>
    <property type="evidence" value="ECO:0007669"/>
    <property type="project" value="InterPro"/>
</dbReference>
<sequence>MKAVVMAGGFGTRIQPLTNSRPKPMLPVVNRPMMENTMLTLRDLGIKDFIVLLYFKPEVIQNYFGDGSDFGMNITYVIPDDDYGTAGAVKLAQEHIGDDNFIIISGDLVTDFDFQKIFDYHKEKESKLTITLTSVENPLEFGVVIANNDGKIEKFLEKPSWGEVFSDTINTGIYIIEPEILDYIPKGENFDFAKDLFPLLMREGVELMAGNATGYWRDVGNPDSYREVHEDIMSNRVDFNMPGDKTKYPDGELYSIEPYHLNNGVEIIGRVVLGKNVTIGDRTKLKNVVIGDNVTIGEDSKISNSVIWDSVEIAKGCKIDMGVICNDNHIGKNCKMTAGLILAEGCEVGELVTVEKDVTIWPNKKIEPASIVSSNVILGSKYKNSIFENGMVVGKTNVELSCEMSSKLAEAFGSQLPVGSTVLIGRDDHKGSRMLKRAFVGGMLAAGVNVIDVLSIPSSILRFKLARNSDYIAGVYFRQYREDTTTTVITLYNDEALRINNDLAKKIEKAYFKDSFRRVDFSQIGEVLENYNFVNDINYENVIIDNFETRLFKCVDCRVAVDTMHGLSSEILPKILNKLKIDNIILNNYRDDHQLANFTSLVKKSSKDMENIVSSLGLDVGFLIYPYGQRLDMVCDDGKILSMQSALQVVLALMNMDSSPDDKKRVFLPTWAPDIIKYDNLEIERGRYADFTKEQLQQYDLIATVDGNFAFTEFSVYRDSMYATIKILEMIIKNGVKLSDLVANVDDFYYKQTKIECKQALKGKMMRKFLEDAKDKRSSSTDGVKIWINETDWILMIPDQYTDHLNISIQAINEYRGENILTEYSNKIKEWSQN</sequence>
<evidence type="ECO:0000259" key="8">
    <source>
        <dbReference type="Pfam" id="PF25084"/>
    </source>
</evidence>
<dbReference type="InterPro" id="IPR016055">
    <property type="entry name" value="A-D-PHexomutase_a/b/a-I/II/III"/>
</dbReference>
<keyword evidence="4" id="KW-0396">Initiation factor</keyword>
<dbReference type="Gene3D" id="2.160.10.10">
    <property type="entry name" value="Hexapeptide repeat proteins"/>
    <property type="match status" value="1"/>
</dbReference>
<dbReference type="EC" id="2.7.7.13" evidence="9"/>
<evidence type="ECO:0000259" key="7">
    <source>
        <dbReference type="Pfam" id="PF02878"/>
    </source>
</evidence>
<evidence type="ECO:0000259" key="6">
    <source>
        <dbReference type="Pfam" id="PF00483"/>
    </source>
</evidence>
<comment type="subcellular location">
    <subcellularLocation>
        <location evidence="1">Cytoplasm</location>
        <location evidence="1">Cytosol</location>
    </subcellularLocation>
</comment>
<dbReference type="Pfam" id="PF00483">
    <property type="entry name" value="NTP_transferase"/>
    <property type="match status" value="1"/>
</dbReference>
<dbReference type="SUPFAM" id="SSF53738">
    <property type="entry name" value="Phosphoglucomutase, first 3 domains"/>
    <property type="match status" value="2"/>
</dbReference>
<evidence type="ECO:0000256" key="1">
    <source>
        <dbReference type="ARBA" id="ARBA00004514"/>
    </source>
</evidence>
<dbReference type="EMBL" id="FPHC01000023">
    <property type="protein sequence ID" value="SFV51560.1"/>
    <property type="molecule type" value="Genomic_DNA"/>
</dbReference>
<dbReference type="SUPFAM" id="SSF51161">
    <property type="entry name" value="Trimeric LpxA-like enzymes"/>
    <property type="match status" value="1"/>
</dbReference>
<dbReference type="InterPro" id="IPR056764">
    <property type="entry name" value="LbH_EIF2B3/5"/>
</dbReference>
<organism evidence="9">
    <name type="scientific">hydrothermal vent metagenome</name>
    <dbReference type="NCBI Taxonomy" id="652676"/>
    <lineage>
        <taxon>unclassified sequences</taxon>
        <taxon>metagenomes</taxon>
        <taxon>ecological metagenomes</taxon>
    </lineage>
</organism>
<accession>A0A1W1BD91</accession>
<dbReference type="SUPFAM" id="SSF53448">
    <property type="entry name" value="Nucleotide-diphospho-sugar transferases"/>
    <property type="match status" value="1"/>
</dbReference>
<dbReference type="InterPro" id="IPR011004">
    <property type="entry name" value="Trimer_LpxA-like_sf"/>
</dbReference>
<dbReference type="InterPro" id="IPR029044">
    <property type="entry name" value="Nucleotide-diphossugar_trans"/>
</dbReference>
<proteinExistence type="inferred from homology"/>
<evidence type="ECO:0000313" key="9">
    <source>
        <dbReference type="EMBL" id="SFV51560.1"/>
    </source>
</evidence>
<dbReference type="PANTHER" id="PTHR22572">
    <property type="entry name" value="SUGAR-1-PHOSPHATE GUANYL TRANSFERASE"/>
    <property type="match status" value="1"/>
</dbReference>
<dbReference type="InterPro" id="IPR050486">
    <property type="entry name" value="Mannose-1P_guanyltransferase"/>
</dbReference>
<dbReference type="Pfam" id="PF02878">
    <property type="entry name" value="PGM_PMM_I"/>
    <property type="match status" value="1"/>
</dbReference>
<evidence type="ECO:0000256" key="5">
    <source>
        <dbReference type="ARBA" id="ARBA00022917"/>
    </source>
</evidence>
<feature type="domain" description="Alpha-D-phosphohexomutase alpha/beta/alpha" evidence="7">
    <location>
        <begin position="394"/>
        <end position="517"/>
    </location>
</feature>
<dbReference type="SUPFAM" id="SSF55957">
    <property type="entry name" value="Phosphoglucomutase, C-terminal domain"/>
    <property type="match status" value="1"/>
</dbReference>
<dbReference type="GO" id="GO:0004615">
    <property type="term" value="F:phosphomannomutase activity"/>
    <property type="evidence" value="ECO:0007669"/>
    <property type="project" value="UniProtKB-EC"/>
</dbReference>
<dbReference type="GO" id="GO:0004475">
    <property type="term" value="F:mannose-1-phosphate guanylyltransferase (GTP) activity"/>
    <property type="evidence" value="ECO:0007669"/>
    <property type="project" value="UniProtKB-EC"/>
</dbReference>
<evidence type="ECO:0000256" key="2">
    <source>
        <dbReference type="ARBA" id="ARBA00010231"/>
    </source>
</evidence>
<keyword evidence="9" id="KW-0413">Isomerase</keyword>
<protein>
    <submittedName>
        <fullName evidence="9">Mannose-1-phosphate guanylyltransferase / Phosphomannomutase</fullName>
        <ecNumber evidence="9">2.7.7.13</ecNumber>
        <ecNumber evidence="9">5.4.2.8</ecNumber>
    </submittedName>
</protein>